<organism evidence="7 9">
    <name type="scientific">Plasmodiophora brassicae</name>
    <name type="common">Clubroot disease agent</name>
    <dbReference type="NCBI Taxonomy" id="37360"/>
    <lineage>
        <taxon>Eukaryota</taxon>
        <taxon>Sar</taxon>
        <taxon>Rhizaria</taxon>
        <taxon>Endomyxa</taxon>
        <taxon>Phytomyxea</taxon>
        <taxon>Plasmodiophorida</taxon>
        <taxon>Plasmodiophoridae</taxon>
        <taxon>Plasmodiophora</taxon>
    </lineage>
</organism>
<dbReference type="Pfam" id="PF00069">
    <property type="entry name" value="Pkinase"/>
    <property type="match status" value="1"/>
</dbReference>
<feature type="domain" description="Protein kinase" evidence="6">
    <location>
        <begin position="54"/>
        <end position="320"/>
    </location>
</feature>
<dbReference type="OrthoDB" id="539158at2759"/>
<dbReference type="EMBL" id="OVEO01000009">
    <property type="protein sequence ID" value="SPQ98144.1"/>
    <property type="molecule type" value="Genomic_DNA"/>
</dbReference>
<dbReference type="GO" id="GO:0005634">
    <property type="term" value="C:nucleus"/>
    <property type="evidence" value="ECO:0007669"/>
    <property type="project" value="TreeGrafter"/>
</dbReference>
<evidence type="ECO:0000256" key="5">
    <source>
        <dbReference type="SAM" id="SignalP"/>
    </source>
</evidence>
<evidence type="ECO:0000259" key="6">
    <source>
        <dbReference type="PROSITE" id="PS50011"/>
    </source>
</evidence>
<dbReference type="InterPro" id="IPR008271">
    <property type="entry name" value="Ser/Thr_kinase_AS"/>
</dbReference>
<dbReference type="Proteomes" id="UP000039324">
    <property type="component" value="Unassembled WGS sequence"/>
</dbReference>
<dbReference type="GO" id="GO:0004674">
    <property type="term" value="F:protein serine/threonine kinase activity"/>
    <property type="evidence" value="ECO:0007669"/>
    <property type="project" value="UniProtKB-KW"/>
</dbReference>
<protein>
    <recommendedName>
        <fullName evidence="6">Protein kinase domain-containing protein</fullName>
    </recommendedName>
</protein>
<keyword evidence="4" id="KW-0418">Kinase</keyword>
<feature type="signal peptide" evidence="5">
    <location>
        <begin position="1"/>
        <end position="23"/>
    </location>
</feature>
<gene>
    <name evidence="7" type="ORF">PBRA_006042</name>
    <name evidence="8" type="ORF">PLBR_LOCUS5359</name>
</gene>
<keyword evidence="2 3" id="KW-0067">ATP-binding</keyword>
<dbReference type="GO" id="GO:0044773">
    <property type="term" value="P:mitotic DNA damage checkpoint signaling"/>
    <property type="evidence" value="ECO:0007669"/>
    <property type="project" value="TreeGrafter"/>
</dbReference>
<reference evidence="7 9" key="1">
    <citation type="submission" date="2015-02" db="EMBL/GenBank/DDBJ databases">
        <authorList>
            <person name="Chooi Y.-H."/>
        </authorList>
    </citation>
    <scope>NUCLEOTIDE SEQUENCE [LARGE SCALE GENOMIC DNA]</scope>
    <source>
        <strain evidence="7">E3</strain>
    </source>
</reference>
<dbReference type="InterPro" id="IPR011009">
    <property type="entry name" value="Kinase-like_dom_sf"/>
</dbReference>
<dbReference type="Gene3D" id="1.10.510.10">
    <property type="entry name" value="Transferase(Phosphotransferase) domain 1"/>
    <property type="match status" value="1"/>
</dbReference>
<dbReference type="PROSITE" id="PS00107">
    <property type="entry name" value="PROTEIN_KINASE_ATP"/>
    <property type="match status" value="1"/>
</dbReference>
<keyword evidence="4" id="KW-0808">Transferase</keyword>
<dbReference type="STRING" id="37360.A0A0G4IRB4"/>
<dbReference type="PROSITE" id="PS00108">
    <property type="entry name" value="PROTEIN_KINASE_ST"/>
    <property type="match status" value="1"/>
</dbReference>
<evidence type="ECO:0000256" key="2">
    <source>
        <dbReference type="ARBA" id="ARBA00022840"/>
    </source>
</evidence>
<evidence type="ECO:0000313" key="8">
    <source>
        <dbReference type="EMBL" id="SPQ98144.1"/>
    </source>
</evidence>
<dbReference type="EMBL" id="CDSF01000081">
    <property type="protein sequence ID" value="CEO97928.1"/>
    <property type="molecule type" value="Genomic_DNA"/>
</dbReference>
<dbReference type="PANTHER" id="PTHR44167:SF24">
    <property type="entry name" value="SERINE_THREONINE-PROTEIN KINASE CHK2"/>
    <property type="match status" value="1"/>
</dbReference>
<evidence type="ECO:0000313" key="7">
    <source>
        <dbReference type="EMBL" id="CEO97928.1"/>
    </source>
</evidence>
<dbReference type="GO" id="GO:0005524">
    <property type="term" value="F:ATP binding"/>
    <property type="evidence" value="ECO:0007669"/>
    <property type="project" value="UniProtKB-UniRule"/>
</dbReference>
<keyword evidence="1 3" id="KW-0547">Nucleotide-binding</keyword>
<name>A0A0G4IRB4_PLABS</name>
<keyword evidence="5" id="KW-0732">Signal</keyword>
<keyword evidence="8" id="KW-0496">Mitochondrion</keyword>
<dbReference type="OMA" id="CDIQNIF"/>
<accession>A0A0G4IRB4</accession>
<dbReference type="AlphaFoldDB" id="A0A0G4IRB4"/>
<feature type="binding site" evidence="3">
    <location>
        <position position="83"/>
    </location>
    <ligand>
        <name>ATP</name>
        <dbReference type="ChEBI" id="CHEBI:30616"/>
    </ligand>
</feature>
<sequence>MNKMACLLEVVIIAIMATLMVEGQDARLLERHDSGFSESTIVAQVDAFRQRFMSDGLKEIGNGAFGKVFKTIDMVTGKPAIVKMTEVTDDAANEVVIMKHVPDHQNIIGFLDSAIDVNEKFGMLIAMEYAPNGALDDKLPRGRKNICGWGDSQAREYFVQILSGVEFLHKNGVAHLDLKPDNIMLGRDGKVKIIDFGLAVEHDDNLIDPTNKGTADYRPPEALSKKKVLTSGEKFDVWSLGTILYQMLAGQMPEADEKQFRKNGWMLKFPDSLDLVKNKGPVSNMNCKLSDHAKDLIGKMLVFDPDQRLSIKEVRSHPWVAEP</sequence>
<dbReference type="InterPro" id="IPR017441">
    <property type="entry name" value="Protein_kinase_ATP_BS"/>
</dbReference>
<geneLocation type="mitochondrion" evidence="8"/>
<keyword evidence="9" id="KW-1185">Reference proteome</keyword>
<keyword evidence="4" id="KW-0723">Serine/threonine-protein kinase</keyword>
<proteinExistence type="inferred from homology"/>
<evidence type="ECO:0000313" key="10">
    <source>
        <dbReference type="Proteomes" id="UP000290189"/>
    </source>
</evidence>
<reference evidence="8 10" key="2">
    <citation type="submission" date="2018-03" db="EMBL/GenBank/DDBJ databases">
        <authorList>
            <person name="Fogelqvist J."/>
        </authorList>
    </citation>
    <scope>NUCLEOTIDE SEQUENCE [LARGE SCALE GENOMIC DNA]</scope>
</reference>
<evidence type="ECO:0000256" key="1">
    <source>
        <dbReference type="ARBA" id="ARBA00022741"/>
    </source>
</evidence>
<feature type="chain" id="PRO_5033223322" description="Protein kinase domain-containing protein" evidence="5">
    <location>
        <begin position="24"/>
        <end position="323"/>
    </location>
</feature>
<dbReference type="SUPFAM" id="SSF56112">
    <property type="entry name" value="Protein kinase-like (PK-like)"/>
    <property type="match status" value="1"/>
</dbReference>
<dbReference type="PROSITE" id="PS50011">
    <property type="entry name" value="PROTEIN_KINASE_DOM"/>
    <property type="match status" value="1"/>
</dbReference>
<dbReference type="SMART" id="SM00220">
    <property type="entry name" value="S_TKc"/>
    <property type="match status" value="1"/>
</dbReference>
<evidence type="ECO:0000256" key="3">
    <source>
        <dbReference type="PROSITE-ProRule" id="PRU10141"/>
    </source>
</evidence>
<comment type="similarity">
    <text evidence="4">Belongs to the protein kinase superfamily.</text>
</comment>
<dbReference type="PANTHER" id="PTHR44167">
    <property type="entry name" value="OVARIAN-SPECIFIC SERINE/THREONINE-PROTEIN KINASE LOK-RELATED"/>
    <property type="match status" value="1"/>
</dbReference>
<evidence type="ECO:0000313" key="9">
    <source>
        <dbReference type="Proteomes" id="UP000039324"/>
    </source>
</evidence>
<dbReference type="InterPro" id="IPR000719">
    <property type="entry name" value="Prot_kinase_dom"/>
</dbReference>
<dbReference type="Proteomes" id="UP000290189">
    <property type="component" value="Unassembled WGS sequence"/>
</dbReference>
<evidence type="ECO:0000256" key="4">
    <source>
        <dbReference type="RuleBase" id="RU000304"/>
    </source>
</evidence>